<dbReference type="InterPro" id="IPR050560">
    <property type="entry name" value="MYB_TF"/>
</dbReference>
<keyword evidence="5" id="KW-0804">Transcription</keyword>
<evidence type="ECO:0000256" key="2">
    <source>
        <dbReference type="ARBA" id="ARBA00022737"/>
    </source>
</evidence>
<evidence type="ECO:0000256" key="4">
    <source>
        <dbReference type="ARBA" id="ARBA00023125"/>
    </source>
</evidence>
<feature type="domain" description="Myb-like" evidence="7">
    <location>
        <begin position="109"/>
        <end position="160"/>
    </location>
</feature>
<dbReference type="InterPro" id="IPR001005">
    <property type="entry name" value="SANT/Myb"/>
</dbReference>
<evidence type="ECO:0000256" key="3">
    <source>
        <dbReference type="ARBA" id="ARBA00023015"/>
    </source>
</evidence>
<dbReference type="GO" id="GO:0000981">
    <property type="term" value="F:DNA-binding transcription factor activity, RNA polymerase II-specific"/>
    <property type="evidence" value="ECO:0007669"/>
    <property type="project" value="TreeGrafter"/>
</dbReference>
<dbReference type="FunFam" id="1.10.10.60:FF:000016">
    <property type="entry name" value="Transcriptional activator Myb isoform A"/>
    <property type="match status" value="1"/>
</dbReference>
<comment type="subcellular location">
    <subcellularLocation>
        <location evidence="1">Nucleus</location>
    </subcellularLocation>
</comment>
<comment type="caution">
    <text evidence="9">The sequence shown here is derived from an EMBL/GenBank/DDBJ whole genome shotgun (WGS) entry which is preliminary data.</text>
</comment>
<dbReference type="OrthoDB" id="2143914at2759"/>
<proteinExistence type="predicted"/>
<dbReference type="EMBL" id="JRKL02000537">
    <property type="protein sequence ID" value="KAF3970408.1"/>
    <property type="molecule type" value="Genomic_DNA"/>
</dbReference>
<dbReference type="FunFam" id="1.10.10.60:FF:000010">
    <property type="entry name" value="Transcriptional activator Myb isoform A"/>
    <property type="match status" value="1"/>
</dbReference>
<dbReference type="PANTHER" id="PTHR45614:SF252">
    <property type="entry name" value="TRANSCRIPTION FACTOR MYB3R-2-LIKE"/>
    <property type="match status" value="1"/>
</dbReference>
<keyword evidence="6" id="KW-0539">Nucleus</keyword>
<dbReference type="Gene3D" id="1.10.10.60">
    <property type="entry name" value="Homeodomain-like"/>
    <property type="match status" value="3"/>
</dbReference>
<feature type="domain" description="HTH myb-type" evidence="8">
    <location>
        <begin position="165"/>
        <end position="215"/>
    </location>
</feature>
<dbReference type="GO" id="GO:0000978">
    <property type="term" value="F:RNA polymerase II cis-regulatory region sequence-specific DNA binding"/>
    <property type="evidence" value="ECO:0007669"/>
    <property type="project" value="TreeGrafter"/>
</dbReference>
<gene>
    <name evidence="9" type="ORF">CMV_005907</name>
</gene>
<evidence type="ECO:0000256" key="5">
    <source>
        <dbReference type="ARBA" id="ARBA00023163"/>
    </source>
</evidence>
<keyword evidence="10" id="KW-1185">Reference proteome</keyword>
<dbReference type="PROSITE" id="PS51294">
    <property type="entry name" value="HTH_MYB"/>
    <property type="match status" value="3"/>
</dbReference>
<organism evidence="9 10">
    <name type="scientific">Castanea mollissima</name>
    <name type="common">Chinese chestnut</name>
    <dbReference type="NCBI Taxonomy" id="60419"/>
    <lineage>
        <taxon>Eukaryota</taxon>
        <taxon>Viridiplantae</taxon>
        <taxon>Streptophyta</taxon>
        <taxon>Embryophyta</taxon>
        <taxon>Tracheophyta</taxon>
        <taxon>Spermatophyta</taxon>
        <taxon>Magnoliopsida</taxon>
        <taxon>eudicotyledons</taxon>
        <taxon>Gunneridae</taxon>
        <taxon>Pentapetalae</taxon>
        <taxon>rosids</taxon>
        <taxon>fabids</taxon>
        <taxon>Fagales</taxon>
        <taxon>Fagaceae</taxon>
        <taxon>Castanea</taxon>
    </lineage>
</organism>
<dbReference type="GO" id="GO:0005634">
    <property type="term" value="C:nucleus"/>
    <property type="evidence" value="ECO:0007669"/>
    <property type="project" value="UniProtKB-SubCell"/>
</dbReference>
<dbReference type="Proteomes" id="UP000737018">
    <property type="component" value="Unassembled WGS sequence"/>
</dbReference>
<dbReference type="AlphaFoldDB" id="A0A8J4VRQ9"/>
<feature type="domain" description="HTH myb-type" evidence="8">
    <location>
        <begin position="59"/>
        <end position="108"/>
    </location>
</feature>
<evidence type="ECO:0000313" key="9">
    <source>
        <dbReference type="EMBL" id="KAF3970408.1"/>
    </source>
</evidence>
<evidence type="ECO:0000313" key="10">
    <source>
        <dbReference type="Proteomes" id="UP000737018"/>
    </source>
</evidence>
<evidence type="ECO:0000256" key="6">
    <source>
        <dbReference type="ARBA" id="ARBA00023242"/>
    </source>
</evidence>
<name>A0A8J4VRQ9_9ROSI</name>
<sequence>MDNWLRSLIMVKVKKEKEELAANSAKEVQFASCSLSSCGNCDTPVLRCSVIGRPTGPTRRSRRGWSEKEDNLLSALVKKYNGKKWKQIAAHIPGRTDVQCLHHWQKVLNPEVVKGSWTKEEDDCIIEFVKNYGCKRWSLIAKNLPGRIGKQCRERWFNHLDPAINKDAWTEEEESVIAYYHHKYGNKWAQIARFLPGRTDNAIKNHWNCSMKKKLDSYSTDGCDMTCETMSPDFSSPESKSTSPDFCSSSTKHECTKIKVEKLNFNKMFSFNHSMELEYNVDTCSTDLVLGNAYGREIHLMAKRGETELVDPLNGTQSNHKGAATSSITTRSYIHNVSHDETDGPLVATFLDVFLDSSTYTKQNHIPVAHKILETPKSLREYASGVMNSRMANGSRNPCSTSLTLGLGEHMGQVGKKNKVHRVSRHAVDKNHAYLPSESPLVNDLVNAIEDSGGSPSTYVHFRHPNTPFCYSTPTYLGQSMYANGSSPESTLRNSAMTFKNTPSIIRKRTSRKTGIANLPDVTCTPESTVPSICDRQYVDSTNFLNTKQGFLSFFGETETSDAVKSLERCLEYAFDLEKESVAVKCGKSVSASISPNIDICANTM</sequence>
<reference evidence="9" key="1">
    <citation type="submission" date="2020-03" db="EMBL/GenBank/DDBJ databases">
        <title>Castanea mollissima Vanexum genome sequencing.</title>
        <authorList>
            <person name="Staton M."/>
        </authorList>
    </citation>
    <scope>NUCLEOTIDE SEQUENCE</scope>
    <source>
        <tissue evidence="9">Leaf</tissue>
    </source>
</reference>
<dbReference type="InterPro" id="IPR017930">
    <property type="entry name" value="Myb_dom"/>
</dbReference>
<dbReference type="CDD" id="cd00167">
    <property type="entry name" value="SANT"/>
    <property type="match status" value="3"/>
</dbReference>
<dbReference type="InterPro" id="IPR009057">
    <property type="entry name" value="Homeodomain-like_sf"/>
</dbReference>
<dbReference type="SUPFAM" id="SSF46689">
    <property type="entry name" value="Homeodomain-like"/>
    <property type="match status" value="2"/>
</dbReference>
<dbReference type="SMART" id="SM00717">
    <property type="entry name" value="SANT"/>
    <property type="match status" value="3"/>
</dbReference>
<evidence type="ECO:0000259" key="7">
    <source>
        <dbReference type="PROSITE" id="PS50090"/>
    </source>
</evidence>
<feature type="domain" description="HTH myb-type" evidence="8">
    <location>
        <begin position="109"/>
        <end position="164"/>
    </location>
</feature>
<feature type="domain" description="Myb-like" evidence="7">
    <location>
        <begin position="57"/>
        <end position="108"/>
    </location>
</feature>
<keyword evidence="3" id="KW-0805">Transcription regulation</keyword>
<dbReference type="PANTHER" id="PTHR45614">
    <property type="entry name" value="MYB PROTEIN-RELATED"/>
    <property type="match status" value="1"/>
</dbReference>
<protein>
    <submittedName>
        <fullName evidence="9">Uncharacterized protein</fullName>
    </submittedName>
</protein>
<keyword evidence="2" id="KW-0677">Repeat</keyword>
<dbReference type="PROSITE" id="PS50090">
    <property type="entry name" value="MYB_LIKE"/>
    <property type="match status" value="3"/>
</dbReference>
<feature type="domain" description="Myb-like" evidence="7">
    <location>
        <begin position="161"/>
        <end position="211"/>
    </location>
</feature>
<accession>A0A8J4VRQ9</accession>
<evidence type="ECO:0000259" key="8">
    <source>
        <dbReference type="PROSITE" id="PS51294"/>
    </source>
</evidence>
<keyword evidence="4" id="KW-0238">DNA-binding</keyword>
<dbReference type="Pfam" id="PF00249">
    <property type="entry name" value="Myb_DNA-binding"/>
    <property type="match status" value="3"/>
</dbReference>
<evidence type="ECO:0000256" key="1">
    <source>
        <dbReference type="ARBA" id="ARBA00004123"/>
    </source>
</evidence>